<keyword evidence="2" id="KW-1185">Reference proteome</keyword>
<gene>
    <name evidence="1" type="ORF">SAMN04489730_7005</name>
</gene>
<reference evidence="2" key="1">
    <citation type="submission" date="2016-11" db="EMBL/GenBank/DDBJ databases">
        <authorList>
            <person name="Varghese N."/>
            <person name="Submissions S."/>
        </authorList>
    </citation>
    <scope>NUCLEOTIDE SEQUENCE [LARGE SCALE GENOMIC DNA]</scope>
    <source>
        <strain evidence="2">DSM 44671</strain>
    </source>
</reference>
<dbReference type="EMBL" id="FPJG01000006">
    <property type="protein sequence ID" value="SFW88591.1"/>
    <property type="molecule type" value="Genomic_DNA"/>
</dbReference>
<proteinExistence type="predicted"/>
<name>A0A1K1SX06_9PSEU</name>
<dbReference type="OrthoDB" id="3402203at2"/>
<dbReference type="InterPro" id="IPR046030">
    <property type="entry name" value="DUF5988"/>
</dbReference>
<evidence type="ECO:0000313" key="1">
    <source>
        <dbReference type="EMBL" id="SFW88591.1"/>
    </source>
</evidence>
<evidence type="ECO:0000313" key="2">
    <source>
        <dbReference type="Proteomes" id="UP000182740"/>
    </source>
</evidence>
<organism evidence="1 2">
    <name type="scientific">Amycolatopsis australiensis</name>
    <dbReference type="NCBI Taxonomy" id="546364"/>
    <lineage>
        <taxon>Bacteria</taxon>
        <taxon>Bacillati</taxon>
        <taxon>Actinomycetota</taxon>
        <taxon>Actinomycetes</taxon>
        <taxon>Pseudonocardiales</taxon>
        <taxon>Pseudonocardiaceae</taxon>
        <taxon>Amycolatopsis</taxon>
    </lineage>
</organism>
<protein>
    <submittedName>
        <fullName evidence="1">Uncharacterized protein</fullName>
    </submittedName>
</protein>
<dbReference type="Proteomes" id="UP000182740">
    <property type="component" value="Unassembled WGS sequence"/>
</dbReference>
<dbReference type="Pfam" id="PF19450">
    <property type="entry name" value="DUF5988"/>
    <property type="match status" value="1"/>
</dbReference>
<sequence>MSAVKVSLIGGPEHLPQESRTRLVADLSEPVKIVFNGGYEHFVHHGEYVDDGFEKVAVYHWSDRTRMAE</sequence>
<dbReference type="AlphaFoldDB" id="A0A1K1SX06"/>
<dbReference type="RefSeq" id="WP_072480229.1">
    <property type="nucleotide sequence ID" value="NZ_FPJG01000006.1"/>
</dbReference>
<accession>A0A1K1SX06</accession>